<dbReference type="AlphaFoldDB" id="A0A853AJF7"/>
<organism evidence="1 2">
    <name type="scientific">Saccharopolyspora hordei</name>
    <dbReference type="NCBI Taxonomy" id="1838"/>
    <lineage>
        <taxon>Bacteria</taxon>
        <taxon>Bacillati</taxon>
        <taxon>Actinomycetota</taxon>
        <taxon>Actinomycetes</taxon>
        <taxon>Pseudonocardiales</taxon>
        <taxon>Pseudonocardiaceae</taxon>
        <taxon>Saccharopolyspora</taxon>
    </lineage>
</organism>
<sequence>MIIGRAQRDGVSVSVAPGGALRSVQLEPVALERGGAALARTVLALVREATQRANRDAEAAIREQAEGLSEADVAALGLASGASESGRP</sequence>
<dbReference type="EMBL" id="JACCFJ010000001">
    <property type="protein sequence ID" value="NYI84794.1"/>
    <property type="molecule type" value="Genomic_DNA"/>
</dbReference>
<evidence type="ECO:0000313" key="1">
    <source>
        <dbReference type="EMBL" id="NYI84794.1"/>
    </source>
</evidence>
<dbReference type="RefSeq" id="WP_179722353.1">
    <property type="nucleotide sequence ID" value="NZ_BAABFH010000001.1"/>
</dbReference>
<comment type="caution">
    <text evidence="1">The sequence shown here is derived from an EMBL/GenBank/DDBJ whole genome shotgun (WGS) entry which is preliminary data.</text>
</comment>
<dbReference type="InterPro" id="IPR036894">
    <property type="entry name" value="YbaB-like_sf"/>
</dbReference>
<keyword evidence="1" id="KW-0238">DNA-binding</keyword>
<proteinExistence type="predicted"/>
<gene>
    <name evidence="1" type="ORF">HNR68_003424</name>
</gene>
<evidence type="ECO:0000313" key="2">
    <source>
        <dbReference type="Proteomes" id="UP000587002"/>
    </source>
</evidence>
<keyword evidence="2" id="KW-1185">Reference proteome</keyword>
<accession>A0A853AJF7</accession>
<dbReference type="Gene3D" id="3.30.1310.10">
    <property type="entry name" value="Nucleoid-associated protein YbaB-like domain"/>
    <property type="match status" value="1"/>
</dbReference>
<dbReference type="Proteomes" id="UP000587002">
    <property type="component" value="Unassembled WGS sequence"/>
</dbReference>
<dbReference type="GO" id="GO:0003677">
    <property type="term" value="F:DNA binding"/>
    <property type="evidence" value="ECO:0007669"/>
    <property type="project" value="UniProtKB-KW"/>
</dbReference>
<reference evidence="1 2" key="1">
    <citation type="submission" date="2020-07" db="EMBL/GenBank/DDBJ databases">
        <title>Sequencing the genomes of 1000 actinobacteria strains.</title>
        <authorList>
            <person name="Klenk H.-P."/>
        </authorList>
    </citation>
    <scope>NUCLEOTIDE SEQUENCE [LARGE SCALE GENOMIC DNA]</scope>
    <source>
        <strain evidence="1 2">DSM 44065</strain>
    </source>
</reference>
<protein>
    <submittedName>
        <fullName evidence="1">DNA-binding protein YbaB</fullName>
    </submittedName>
</protein>
<name>A0A853AJF7_9PSEU</name>